<evidence type="ECO:0000313" key="25">
    <source>
        <dbReference type="Proteomes" id="UP000249619"/>
    </source>
</evidence>
<dbReference type="InterPro" id="IPR037767">
    <property type="entry name" value="C2A_Mug190-like"/>
</dbReference>
<evidence type="ECO:0000256" key="11">
    <source>
        <dbReference type="ARBA" id="ARBA00023121"/>
    </source>
</evidence>
<name>A0A364N669_STELY</name>
<feature type="compositionally biased region" description="Acidic residues" evidence="20">
    <location>
        <begin position="1403"/>
        <end position="1412"/>
    </location>
</feature>
<evidence type="ECO:0000256" key="14">
    <source>
        <dbReference type="ARBA" id="ARBA00061016"/>
    </source>
</evidence>
<keyword evidence="3" id="KW-0813">Transport</keyword>
<organism evidence="24 25">
    <name type="scientific">Stemphylium lycopersici</name>
    <name type="common">Tomato gray leaf spot disease fungus</name>
    <name type="synonym">Thyrospora lycopersici</name>
    <dbReference type="NCBI Taxonomy" id="183478"/>
    <lineage>
        <taxon>Eukaryota</taxon>
        <taxon>Fungi</taxon>
        <taxon>Dikarya</taxon>
        <taxon>Ascomycota</taxon>
        <taxon>Pezizomycotina</taxon>
        <taxon>Dothideomycetes</taxon>
        <taxon>Pleosporomycetidae</taxon>
        <taxon>Pleosporales</taxon>
        <taxon>Pleosporineae</taxon>
        <taxon>Pleosporaceae</taxon>
        <taxon>Stemphylium</taxon>
    </lineage>
</organism>
<evidence type="ECO:0000256" key="16">
    <source>
        <dbReference type="ARBA" id="ARBA00077034"/>
    </source>
</evidence>
<comment type="similarity">
    <text evidence="14">Belongs to the NLE1/RSA4 family.</text>
</comment>
<accession>A0A364N669</accession>
<feature type="region of interest" description="Disordered" evidence="20">
    <location>
        <begin position="1699"/>
        <end position="1785"/>
    </location>
</feature>
<dbReference type="SMART" id="SM00239">
    <property type="entry name" value="C2"/>
    <property type="match status" value="2"/>
</dbReference>
<dbReference type="PROSITE" id="PS00678">
    <property type="entry name" value="WD_REPEATS_1"/>
    <property type="match status" value="1"/>
</dbReference>
<dbReference type="CDD" id="cd04052">
    <property type="entry name" value="C2B_Tricalbin-like"/>
    <property type="match status" value="1"/>
</dbReference>
<evidence type="ECO:0000313" key="24">
    <source>
        <dbReference type="EMBL" id="RAR12760.1"/>
    </source>
</evidence>
<dbReference type="SUPFAM" id="SSF50978">
    <property type="entry name" value="WD40 repeat-like"/>
    <property type="match status" value="1"/>
</dbReference>
<dbReference type="Gene3D" id="2.60.40.150">
    <property type="entry name" value="C2 domain"/>
    <property type="match status" value="2"/>
</dbReference>
<evidence type="ECO:0000256" key="15">
    <source>
        <dbReference type="ARBA" id="ARBA00068030"/>
    </source>
</evidence>
<feature type="compositionally biased region" description="Basic and acidic residues" evidence="20">
    <location>
        <begin position="615"/>
        <end position="625"/>
    </location>
</feature>
<dbReference type="PROSITE" id="PS50294">
    <property type="entry name" value="WD_REPEATS_REGION"/>
    <property type="match status" value="6"/>
</dbReference>
<feature type="transmembrane region" description="Helical" evidence="21">
    <location>
        <begin position="856"/>
        <end position="876"/>
    </location>
</feature>
<dbReference type="CDD" id="cd21676">
    <property type="entry name" value="SMP_Mug190"/>
    <property type="match status" value="1"/>
</dbReference>
<dbReference type="Pfam" id="PF25331">
    <property type="entry name" value="C2_Mug190_3rd"/>
    <property type="match status" value="1"/>
</dbReference>
<feature type="repeat" description="WD" evidence="18">
    <location>
        <begin position="180"/>
        <end position="221"/>
    </location>
</feature>
<feature type="coiled-coil region" evidence="19">
    <location>
        <begin position="1322"/>
        <end position="1353"/>
    </location>
</feature>
<keyword evidence="12 21" id="KW-0472">Membrane</keyword>
<dbReference type="Gene3D" id="2.130.10.10">
    <property type="entry name" value="YVTN repeat-like/Quinoprotein amine dehydrogenase"/>
    <property type="match status" value="1"/>
</dbReference>
<dbReference type="Proteomes" id="UP000249619">
    <property type="component" value="Unassembled WGS sequence"/>
</dbReference>
<evidence type="ECO:0000256" key="17">
    <source>
        <dbReference type="ARBA" id="ARBA00080836"/>
    </source>
</evidence>
<dbReference type="SUPFAM" id="SSF49562">
    <property type="entry name" value="C2 domain (Calcium/lipid-binding domain, CaLB)"/>
    <property type="match status" value="2"/>
</dbReference>
<keyword evidence="25" id="KW-1185">Reference proteome</keyword>
<protein>
    <recommendedName>
        <fullName evidence="15">Ribosome assembly protein 4</fullName>
    </recommendedName>
    <alternativeName>
        <fullName evidence="17">Notchless protein homolog 1</fullName>
    </alternativeName>
    <alternativeName>
        <fullName evidence="16">Ribosome biogenesis factor RSA4</fullName>
    </alternativeName>
</protein>
<dbReference type="GO" id="GO:0061817">
    <property type="term" value="P:endoplasmic reticulum-plasma membrane tethering"/>
    <property type="evidence" value="ECO:0007669"/>
    <property type="project" value="InterPro"/>
</dbReference>
<gene>
    <name evidence="24" type="ORF">DDE83_003908</name>
</gene>
<feature type="region of interest" description="Disordered" evidence="20">
    <location>
        <begin position="1389"/>
        <end position="1412"/>
    </location>
</feature>
<proteinExistence type="inferred from homology"/>
<evidence type="ECO:0000256" key="3">
    <source>
        <dbReference type="ARBA" id="ARBA00022448"/>
    </source>
</evidence>
<keyword evidence="13" id="KW-0539">Nucleus</keyword>
<evidence type="ECO:0000256" key="2">
    <source>
        <dbReference type="ARBA" id="ARBA00004604"/>
    </source>
</evidence>
<dbReference type="Pfam" id="PF00400">
    <property type="entry name" value="WD40"/>
    <property type="match status" value="7"/>
</dbReference>
<evidence type="ECO:0000256" key="9">
    <source>
        <dbReference type="ARBA" id="ARBA00022989"/>
    </source>
</evidence>
<dbReference type="GO" id="GO:0006869">
    <property type="term" value="P:lipid transport"/>
    <property type="evidence" value="ECO:0007669"/>
    <property type="project" value="UniProtKB-KW"/>
</dbReference>
<keyword evidence="9 21" id="KW-1133">Transmembrane helix</keyword>
<dbReference type="GO" id="GO:0005789">
    <property type="term" value="C:endoplasmic reticulum membrane"/>
    <property type="evidence" value="ECO:0007669"/>
    <property type="project" value="UniProtKB-SubCell"/>
</dbReference>
<dbReference type="PANTHER" id="PTHR47348">
    <property type="entry name" value="MEIOTICALLY UP-REGULATED GENE 190 PROTEIN"/>
    <property type="match status" value="1"/>
</dbReference>
<feature type="repeat" description="WD" evidence="18">
    <location>
        <begin position="223"/>
        <end position="261"/>
    </location>
</feature>
<feature type="domain" description="C2" evidence="22">
    <location>
        <begin position="1358"/>
        <end position="1494"/>
    </location>
</feature>
<dbReference type="InterPro" id="IPR037765">
    <property type="entry name" value="C2B_Tricalbin"/>
</dbReference>
<feature type="region of interest" description="Disordered" evidence="20">
    <location>
        <begin position="981"/>
        <end position="1018"/>
    </location>
</feature>
<feature type="domain" description="SMP-LTD" evidence="23">
    <location>
        <begin position="908"/>
        <end position="1146"/>
    </location>
</feature>
<evidence type="ECO:0000256" key="4">
    <source>
        <dbReference type="ARBA" id="ARBA00022553"/>
    </source>
</evidence>
<keyword evidence="10" id="KW-0445">Lipid transport</keyword>
<feature type="compositionally biased region" description="Polar residues" evidence="20">
    <location>
        <begin position="981"/>
        <end position="990"/>
    </location>
</feature>
<feature type="repeat" description="WD" evidence="18">
    <location>
        <begin position="394"/>
        <end position="435"/>
    </location>
</feature>
<keyword evidence="7" id="KW-0677">Repeat</keyword>
<feature type="compositionally biased region" description="Basic and acidic residues" evidence="20">
    <location>
        <begin position="680"/>
        <end position="693"/>
    </location>
</feature>
<feature type="region of interest" description="Disordered" evidence="20">
    <location>
        <begin position="1"/>
        <end position="28"/>
    </location>
</feature>
<feature type="domain" description="C2" evidence="22">
    <location>
        <begin position="1144"/>
        <end position="1272"/>
    </location>
</feature>
<dbReference type="InterPro" id="IPR036322">
    <property type="entry name" value="WD40_repeat_dom_sf"/>
</dbReference>
<dbReference type="InterPro" id="IPR031468">
    <property type="entry name" value="SMP_LBD"/>
</dbReference>
<feature type="compositionally biased region" description="Basic and acidic residues" evidence="20">
    <location>
        <begin position="991"/>
        <end position="1001"/>
    </location>
</feature>
<dbReference type="InterPro" id="IPR001680">
    <property type="entry name" value="WD40_rpt"/>
</dbReference>
<dbReference type="InterPro" id="IPR015943">
    <property type="entry name" value="WD40/YVTN_repeat-like_dom_sf"/>
</dbReference>
<evidence type="ECO:0000259" key="22">
    <source>
        <dbReference type="PROSITE" id="PS50004"/>
    </source>
</evidence>
<dbReference type="FunFam" id="2.130.10.10:FF:000092">
    <property type="entry name" value="notchless protein homolog"/>
    <property type="match status" value="1"/>
</dbReference>
<comment type="caution">
    <text evidence="24">The sequence shown here is derived from an EMBL/GenBank/DDBJ whole genome shotgun (WGS) entry which is preliminary data.</text>
</comment>
<feature type="repeat" description="WD" evidence="18">
    <location>
        <begin position="271"/>
        <end position="311"/>
    </location>
</feature>
<dbReference type="PANTHER" id="PTHR47348:SF2">
    <property type="entry name" value="MEIOTICALLY UP-REGULATED 190 PROTEIN"/>
    <property type="match status" value="1"/>
</dbReference>
<evidence type="ECO:0000259" key="23">
    <source>
        <dbReference type="PROSITE" id="PS51847"/>
    </source>
</evidence>
<feature type="region of interest" description="Disordered" evidence="20">
    <location>
        <begin position="655"/>
        <end position="742"/>
    </location>
</feature>
<evidence type="ECO:0000256" key="1">
    <source>
        <dbReference type="ARBA" id="ARBA00004586"/>
    </source>
</evidence>
<evidence type="ECO:0000256" key="5">
    <source>
        <dbReference type="ARBA" id="ARBA00022574"/>
    </source>
</evidence>
<dbReference type="SMART" id="SM00320">
    <property type="entry name" value="WD40"/>
    <property type="match status" value="8"/>
</dbReference>
<evidence type="ECO:0000256" key="19">
    <source>
        <dbReference type="SAM" id="Coils"/>
    </source>
</evidence>
<keyword evidence="19" id="KW-0175">Coiled coil</keyword>
<dbReference type="GO" id="GO:0008289">
    <property type="term" value="F:lipid binding"/>
    <property type="evidence" value="ECO:0007669"/>
    <property type="project" value="UniProtKB-KW"/>
</dbReference>
<reference evidence="25" key="1">
    <citation type="submission" date="2018-05" db="EMBL/GenBank/DDBJ databases">
        <title>Draft genome sequence of Stemphylium lycopersici strain CIDEFI 213.</title>
        <authorList>
            <person name="Medina R."/>
            <person name="Franco M.E.E."/>
            <person name="Lucentini C.G."/>
            <person name="Saparrat M.C.N."/>
            <person name="Balatti P.A."/>
        </authorList>
    </citation>
    <scope>NUCLEOTIDE SEQUENCE [LARGE SCALE GENOMIC DNA]</scope>
    <source>
        <strain evidence="25">CIDEFI 213</strain>
    </source>
</reference>
<dbReference type="CDD" id="cd00200">
    <property type="entry name" value="WD40"/>
    <property type="match status" value="1"/>
</dbReference>
<comment type="subcellular location">
    <subcellularLocation>
        <location evidence="1">Endoplasmic reticulum membrane</location>
    </subcellularLocation>
    <subcellularLocation>
        <location evidence="2">Nucleus</location>
        <location evidence="2">Nucleolus</location>
    </subcellularLocation>
</comment>
<keyword evidence="6 21" id="KW-0812">Transmembrane</keyword>
<dbReference type="InterPro" id="IPR035892">
    <property type="entry name" value="C2_domain_sf"/>
</dbReference>
<feature type="compositionally biased region" description="Basic and acidic residues" evidence="20">
    <location>
        <begin position="729"/>
        <end position="738"/>
    </location>
</feature>
<evidence type="ECO:0000256" key="10">
    <source>
        <dbReference type="ARBA" id="ARBA00023055"/>
    </source>
</evidence>
<evidence type="ECO:0000256" key="18">
    <source>
        <dbReference type="PROSITE-ProRule" id="PRU00221"/>
    </source>
</evidence>
<dbReference type="InterPro" id="IPR019775">
    <property type="entry name" value="WD40_repeat_CS"/>
</dbReference>
<keyword evidence="5 18" id="KW-0853">WD repeat</keyword>
<dbReference type="PROSITE" id="PS50004">
    <property type="entry name" value="C2"/>
    <property type="match status" value="2"/>
</dbReference>
<evidence type="ECO:0000256" key="20">
    <source>
        <dbReference type="SAM" id="MobiDB-lite"/>
    </source>
</evidence>
<feature type="repeat" description="WD" evidence="18">
    <location>
        <begin position="436"/>
        <end position="477"/>
    </location>
</feature>
<dbReference type="PROSITE" id="PS50082">
    <property type="entry name" value="WD_REPEATS_2"/>
    <property type="match status" value="7"/>
</dbReference>
<dbReference type="PROSITE" id="PS51847">
    <property type="entry name" value="SMP"/>
    <property type="match status" value="1"/>
</dbReference>
<feature type="repeat" description="WD" evidence="18">
    <location>
        <begin position="137"/>
        <end position="179"/>
    </location>
</feature>
<feature type="compositionally biased region" description="Acidic residues" evidence="20">
    <location>
        <begin position="1717"/>
        <end position="1735"/>
    </location>
</feature>
<dbReference type="GO" id="GO:0005730">
    <property type="term" value="C:nucleolus"/>
    <property type="evidence" value="ECO:0007669"/>
    <property type="project" value="UniProtKB-SubCell"/>
</dbReference>
<dbReference type="Pfam" id="PF00168">
    <property type="entry name" value="C2"/>
    <property type="match status" value="2"/>
</dbReference>
<evidence type="ECO:0000256" key="21">
    <source>
        <dbReference type="SAM" id="Phobius"/>
    </source>
</evidence>
<keyword evidence="8" id="KW-0256">Endoplasmic reticulum</keyword>
<keyword evidence="11" id="KW-0446">Lipid-binding</keyword>
<feature type="repeat" description="WD" evidence="18">
    <location>
        <begin position="478"/>
        <end position="503"/>
    </location>
</feature>
<dbReference type="InterPro" id="IPR057349">
    <property type="entry name" value="C2_Mug190_3rd"/>
</dbReference>
<feature type="region of interest" description="Disordered" evidence="20">
    <location>
        <begin position="758"/>
        <end position="778"/>
    </location>
</feature>
<sequence>MATQYPPPSKRQKRAQAEVARQQQDIDTTIPDGTVRVRFVDQATGESGSLPVLTVPLSQASTKNLELLLNNLKDQADDQIPYRFFPDGATEALADKDDLYNALVKPGKASAESEIVLQYAPQAVFRVKAVSRCSAAVSGHGDNILSINFSPTSSSRMASGSGDKTVRVWDCDTGTPVHTMKGHSRWVLAVSYSPDGSLLASGGYDNEVRIWDPNTGKQIGGPLKGHTSFITSLSWEPYHLQEPGRPRVASSSKDGTVRVWDAVGGKIDYALSGHKGSVTCVKWGGTGRIYTASHDKTIKVWDAAQGTLVNTLSGHAHWVNHLALSTDFVLRTSYHDHTRKVPSTQDEKLAKAKARFEKAATINGEIIERLATASEDCTIMLWTPMTSTKPVTRMTGHQKQINQVTFSPDGALLASAAWDNHVKLWSARDGKFLNTLRAHVGPVYMTCFSADSRLLASCSKDTTLKVWDMRTGKLKEDLPGHKDQVFALDWSPDGERVGSGGADKQATSSPCSFQQRLFGAAAADNAALVHSVDLNGRRMTNVLEIWACTYVNHGRDGGHSSLHLRYLDPDTRHHTRRFELSPTRRTMSGVEDVDAQRRNYRRPHNAHNPIPTVQKYREEKQRRQDAYGYADGESNDPTTRDRLGDAVNVFRHGRDAEQANDGNGPYASTNKNLPQDEPIADDHAGKTVSKDGEQDTSQSQGVDEGQEDTTEGHLQSADPRQARKQMKKFSPDGTERIVTDPITHLPLSVHDFTNRELESTAKNTSPPGSDPRTKTGAGAINKSDEQLQDEQEESQEAYASVDVLFPPPSFDRTRSEISTVYMQAVTVGVGATAVGLMLVNALFWPTRHSTGWMRQLLKVVELGTMATVSGAIVLFMRQWSENKIKNVWDVEVWQAERERGQELAKTQTAESTQWLNSLFASVWPLINPDLFTSISDTLEDVMQASLPNMVRMVAVEDLGQGSEALRILGVRWLPTGAAARSVNSDGNLKSSNEEKGDRTVQDDSEDQNQQPHQDTMEAEDGDFVNVEVAFAYRPSTGKGIKSRAKHAHLLLAFYLPGNIKLPVWVDLAGMVGVMRVRLQLCPDPPFFSLCTMSFMGQPKVTLSCVPLIKKGPNLMDVPLISKFVQSSMDAALAEYVAPKSLTLDLKDMMMGDDFKKDTITQGVVMVHIKHAFDFKEGDTKIGPFGGSADPYVSVGWAKFGKPLWSTRVLQGNMQPHWDEWCFVCVTYDELNVDERLRIQLWDSDRTTADDDLGRIELDLKELMKSDDTNGKMHDREDDFKALKAGEGMPGKLSWRVGYFSKTRITDDQLAMQDEDPDVKSIEQLKEKTFAEAENKLREASEDHRKEVEQQKMEDFKNRQDQLIIASPPSEEYPSGILSIQIHQITGLELETPSKKEASANAEATDEEEEGDDLPSSYCTIILNHKKVFKTRTKPKNAKPFFNAGCERFIRDVRNTEIHIAVRDARLHEDDALLGIVYLPLERVFQKRCQINSIFPLAGGVGYGRVRVSMVFRSVQVQLPKELLGWDYGTVDVKPSVKAIDVPQDLEPLRLKVHTPLERAKLHSRGRNGHVRSEDGHTVWTTRKNRPIRLPVRARYCAPLVFEFRQDAALRDHTHAFCILWLKDVPDNEEQTKRLPIWKGDLKRAQDNVLDSYGEKVGEIEVTLTMWSGLSGYHEKLAKGDKHLTNIMEVLDTCNDTEWSDWDDAGSSDKPGINDSKDTEDETSDSEDSEDDEDESTSSKFVPNFLQKDKKTDSKLSDDGSRGPISQLKEYNASSKQLHRRNRGVMQWKGPRTLAWMKHVGDRGKRKMGHLFHHHERNGTGVETEA</sequence>
<feature type="transmembrane region" description="Helical" evidence="21">
    <location>
        <begin position="820"/>
        <end position="844"/>
    </location>
</feature>
<feature type="region of interest" description="Disordered" evidence="20">
    <location>
        <begin position="587"/>
        <end position="642"/>
    </location>
</feature>
<dbReference type="CDD" id="cd04041">
    <property type="entry name" value="C2A_fungal"/>
    <property type="match status" value="1"/>
</dbReference>
<evidence type="ECO:0000256" key="12">
    <source>
        <dbReference type="ARBA" id="ARBA00023136"/>
    </source>
</evidence>
<dbReference type="InterPro" id="IPR020472">
    <property type="entry name" value="WD40_PAC1"/>
</dbReference>
<dbReference type="STRING" id="183478.A0A364N669"/>
<dbReference type="PRINTS" id="PR00320">
    <property type="entry name" value="GPROTEINBRPT"/>
</dbReference>
<feature type="compositionally biased region" description="Basic and acidic residues" evidence="20">
    <location>
        <begin position="1746"/>
        <end position="1760"/>
    </location>
</feature>
<keyword evidence="4" id="KW-0597">Phosphoprotein</keyword>
<dbReference type="Pfam" id="PF25669">
    <property type="entry name" value="SMP_MUG190-like"/>
    <property type="match status" value="1"/>
</dbReference>
<evidence type="ECO:0000256" key="7">
    <source>
        <dbReference type="ARBA" id="ARBA00022737"/>
    </source>
</evidence>
<dbReference type="InterPro" id="IPR000008">
    <property type="entry name" value="C2_dom"/>
</dbReference>
<evidence type="ECO:0000256" key="6">
    <source>
        <dbReference type="ARBA" id="ARBA00022692"/>
    </source>
</evidence>
<dbReference type="EMBL" id="QGDH01000046">
    <property type="protein sequence ID" value="RAR12760.1"/>
    <property type="molecule type" value="Genomic_DNA"/>
</dbReference>
<evidence type="ECO:0000256" key="8">
    <source>
        <dbReference type="ARBA" id="ARBA00022824"/>
    </source>
</evidence>
<evidence type="ECO:0000256" key="13">
    <source>
        <dbReference type="ARBA" id="ARBA00023242"/>
    </source>
</evidence>